<comment type="caution">
    <text evidence="2">The sequence shown here is derived from an EMBL/GenBank/DDBJ whole genome shotgun (WGS) entry which is preliminary data.</text>
</comment>
<dbReference type="PANTHER" id="PTHR35870">
    <property type="entry name" value="PROTEIN, PUTATIVE (AFU_ORTHOLOGUE AFUA_5G03330)-RELATED"/>
    <property type="match status" value="1"/>
</dbReference>
<dbReference type="Proteomes" id="UP000281468">
    <property type="component" value="Unassembled WGS sequence"/>
</dbReference>
<dbReference type="PANTHER" id="PTHR35870:SF1">
    <property type="entry name" value="PROTEIN, PUTATIVE (AFU_ORTHOLOGUE AFUA_5G03330)-RELATED"/>
    <property type="match status" value="1"/>
</dbReference>
<organism evidence="2 3">
    <name type="scientific">Hortaea werneckii</name>
    <name type="common">Black yeast</name>
    <name type="synonym">Cladosporium werneckii</name>
    <dbReference type="NCBI Taxonomy" id="91943"/>
    <lineage>
        <taxon>Eukaryota</taxon>
        <taxon>Fungi</taxon>
        <taxon>Dikarya</taxon>
        <taxon>Ascomycota</taxon>
        <taxon>Pezizomycotina</taxon>
        <taxon>Dothideomycetes</taxon>
        <taxon>Dothideomycetidae</taxon>
        <taxon>Mycosphaerellales</taxon>
        <taxon>Teratosphaeriaceae</taxon>
        <taxon>Hortaea</taxon>
    </lineage>
</organism>
<evidence type="ECO:0000313" key="3">
    <source>
        <dbReference type="Proteomes" id="UP000281468"/>
    </source>
</evidence>
<evidence type="ECO:0000256" key="1">
    <source>
        <dbReference type="ARBA" id="ARBA00023002"/>
    </source>
</evidence>
<dbReference type="InterPro" id="IPR025337">
    <property type="entry name" value="Questin_oxidase-like"/>
</dbReference>
<accession>A0A3M7HS05</accession>
<dbReference type="Pfam" id="PF14027">
    <property type="entry name" value="Questin_oxidase"/>
    <property type="match status" value="1"/>
</dbReference>
<sequence length="633" mass="72315">MRGGVQDRSRNRPYLSLLESSLCSAYRRCGVIDLLREDSDVSVNVLDRNWTHSFWDTDESRIKQMDKREVYLAVIDHAIGIPIGASVLQDFATSLPRCAMSSRCQPWSYASFSWRDEGTRSSHLTDLVDVVARRIIESGDASEDAPSRGKRHKVMRLAYTFTHHAALLRPKLHRVSHSELNRPFARSAVTYQPLHTMANASNIRLALGEWPQYYREGILQESANTASDLLQKNHQDHHIFFNQSGFHNHIAHHLLTIYALNAGPGEIQRAYNANVGYQRPPQPVDDNLLAQLHDPEKFNGCLGNERYYHDFLVFFQKEMSDLGWQNVVNKYLLAGDERADDLLARLFGGFLHPIIHLGFGVEFAQPAIIAEALAQAAVHDNYMGKFFFAAERAAKSRRGEPSKTMVDLLDAIHDDKQLRDAPKWSDGNKLRDGIIYRAGDAMVQHTSQYHVRPDELELKTAEMINATAYYTAGAQREGKAIKWDFYYMHCVNCSIFYSAFSKADWISEANKCRLLEWKVWNDLAMYASRKCPDIRLDLVRDHRPTQPSGWDPVEDRACAIEDDGHTSKLIRALAHGQNVCRKYEARDEFRVKHDDWLQMAHSVIDSVDVGDSRWVRSAGFDEAWENVPARAQL</sequence>
<dbReference type="GO" id="GO:0016491">
    <property type="term" value="F:oxidoreductase activity"/>
    <property type="evidence" value="ECO:0007669"/>
    <property type="project" value="UniProtKB-KW"/>
</dbReference>
<dbReference type="VEuPathDB" id="FungiDB:BTJ68_06563"/>
<gene>
    <name evidence="2" type="ORF">D0862_01407</name>
</gene>
<evidence type="ECO:0008006" key="4">
    <source>
        <dbReference type="Google" id="ProtNLM"/>
    </source>
</evidence>
<evidence type="ECO:0000313" key="2">
    <source>
        <dbReference type="EMBL" id="RMZ16033.1"/>
    </source>
</evidence>
<keyword evidence="1" id="KW-0560">Oxidoreductase</keyword>
<dbReference type="EMBL" id="QWIQ01000022">
    <property type="protein sequence ID" value="RMZ16033.1"/>
    <property type="molecule type" value="Genomic_DNA"/>
</dbReference>
<dbReference type="AlphaFoldDB" id="A0A3M7HS05"/>
<name>A0A3M7HS05_HORWE</name>
<reference evidence="2 3" key="1">
    <citation type="journal article" date="2018" name="BMC Genomics">
        <title>Genomic evidence for intraspecific hybridization in a clonal and extremely halotolerant yeast.</title>
        <authorList>
            <person name="Gostincar C."/>
            <person name="Stajich J.E."/>
            <person name="Zupancic J."/>
            <person name="Zalar P."/>
            <person name="Gunde-Cimerman N."/>
        </authorList>
    </citation>
    <scope>NUCLEOTIDE SEQUENCE [LARGE SCALE GENOMIC DNA]</scope>
    <source>
        <strain evidence="2 3">EXF-171</strain>
    </source>
</reference>
<proteinExistence type="predicted"/>
<protein>
    <recommendedName>
        <fullName evidence="4">Oxidoreductase AflY</fullName>
    </recommendedName>
</protein>